<gene>
    <name evidence="1" type="ORF">BCL32_1028</name>
</gene>
<name>A0A559TE18_9HYPH</name>
<accession>A0A559TE18</accession>
<dbReference type="Proteomes" id="UP000319824">
    <property type="component" value="Unassembled WGS sequence"/>
</dbReference>
<comment type="caution">
    <text evidence="1">The sequence shown here is derived from an EMBL/GenBank/DDBJ whole genome shotgun (WGS) entry which is preliminary data.</text>
</comment>
<protein>
    <submittedName>
        <fullName evidence="1">Uncharacterized protein</fullName>
    </submittedName>
</protein>
<evidence type="ECO:0000313" key="2">
    <source>
        <dbReference type="Proteomes" id="UP000319824"/>
    </source>
</evidence>
<organism evidence="1 2">
    <name type="scientific">Rhizobium mongolense USDA 1844</name>
    <dbReference type="NCBI Taxonomy" id="1079460"/>
    <lineage>
        <taxon>Bacteria</taxon>
        <taxon>Pseudomonadati</taxon>
        <taxon>Pseudomonadota</taxon>
        <taxon>Alphaproteobacteria</taxon>
        <taxon>Hyphomicrobiales</taxon>
        <taxon>Rhizobiaceae</taxon>
        <taxon>Rhizobium/Agrobacterium group</taxon>
        <taxon>Rhizobium</taxon>
    </lineage>
</organism>
<sequence>MLNLKINHTPRDVKVLTDQLIAGIDGLNDKMPITGTVTFATGAASTVVTNAKVTPTSVVVLSPKHVNAQGVTYYYTAGTGQFTVFHANNATANRTFGYAVF</sequence>
<evidence type="ECO:0000313" key="1">
    <source>
        <dbReference type="EMBL" id="TVZ72841.1"/>
    </source>
</evidence>
<dbReference type="RefSeq" id="WP_022717900.1">
    <property type="nucleotide sequence ID" value="NZ_ATTQ01000019.1"/>
</dbReference>
<reference evidence="1 2" key="1">
    <citation type="submission" date="2019-06" db="EMBL/GenBank/DDBJ databases">
        <title>Pac Bio to generate improved reference genome sequences for organisms with transposon mutant libraries (support for FEBA project).</title>
        <authorList>
            <person name="Blow M."/>
        </authorList>
    </citation>
    <scope>NUCLEOTIDE SEQUENCE [LARGE SCALE GENOMIC DNA]</scope>
    <source>
        <strain evidence="1 2">USDA 1844</strain>
    </source>
</reference>
<dbReference type="EMBL" id="VISO01000002">
    <property type="protein sequence ID" value="TVZ72841.1"/>
    <property type="molecule type" value="Genomic_DNA"/>
</dbReference>
<proteinExistence type="predicted"/>
<dbReference type="AlphaFoldDB" id="A0A559TE18"/>